<dbReference type="GO" id="GO:0016491">
    <property type="term" value="F:oxidoreductase activity"/>
    <property type="evidence" value="ECO:0007669"/>
    <property type="project" value="InterPro"/>
</dbReference>
<dbReference type="Proteomes" id="UP000332933">
    <property type="component" value="Unassembled WGS sequence"/>
</dbReference>
<feature type="domain" description="Tyrosinase copper-binding" evidence="7">
    <location>
        <begin position="333"/>
        <end position="350"/>
    </location>
</feature>
<dbReference type="CDD" id="cd01100">
    <property type="entry name" value="APPLE_Factor_XI_like"/>
    <property type="match status" value="3"/>
</dbReference>
<evidence type="ECO:0000256" key="5">
    <source>
        <dbReference type="SAM" id="MobiDB-lite"/>
    </source>
</evidence>
<evidence type="ECO:0000256" key="6">
    <source>
        <dbReference type="SAM" id="SignalP"/>
    </source>
</evidence>
<dbReference type="Gene3D" id="1.10.1280.10">
    <property type="entry name" value="Di-copper center containing domain from catechol oxidase"/>
    <property type="match status" value="1"/>
</dbReference>
<evidence type="ECO:0000313" key="11">
    <source>
        <dbReference type="Proteomes" id="UP000332933"/>
    </source>
</evidence>
<dbReference type="SMART" id="SM00223">
    <property type="entry name" value="APPLE"/>
    <property type="match status" value="3"/>
</dbReference>
<dbReference type="EMBL" id="CAADRA010001523">
    <property type="protein sequence ID" value="VFT82206.1"/>
    <property type="molecule type" value="Genomic_DNA"/>
</dbReference>
<evidence type="ECO:0000313" key="10">
    <source>
        <dbReference type="EMBL" id="VFT82206.1"/>
    </source>
</evidence>
<keyword evidence="1" id="KW-0479">Metal-binding</keyword>
<evidence type="ECO:0000313" key="9">
    <source>
        <dbReference type="EMBL" id="KAF0711710.1"/>
    </source>
</evidence>
<dbReference type="PROSITE" id="PS00497">
    <property type="entry name" value="TYROSINASE_1"/>
    <property type="match status" value="1"/>
</dbReference>
<sequence length="641" mass="69817">MVSTWLILSATAAAVLTHAQTCSTTNDFDYFGNDLSSTNQDDPAQCCTDCQATSGCKAYTWVDGTCYLKSSQGKRHAMPGAVSGVLPIAKLQPACNVERDVDYFGNDLSTTDQDDPADCCSDCQATKGCQVYTWANGVCYLKSSQGRRSAMAGAVSGTMATATCSTQSNMDYVGNDIASTEQDDAANCCADCQETAGCKAYTWLDGTCYLKSKKGKLVSLPGGVAGAIASITTPAPTPQPTPKPTSSVTLKPTPSPTPKPTTAPTPQPTPKPTPSPTPKPPTSDCPRVRKSWDALTTDEKDTFVSAIELAMDKGYYQKFVFIHQERMSNREAHNTCVFLFWHRKYLLAFENMLRSLGDRYKCLMLPYWDYVQNYATMQNTPSARRCRSIEACSPVTIGLGGSTQGTTSRSTFFGETYPNNRCVTARPVNHMCVNAGSRDCAKCVPRGNWANTPMFADMGIANIRKQVLSGDNIRTVSDNIEMSPHNIMHGTLGGPMGNPMVSPMDPIFFMHHNMIDLLHTIFYHCNVESAGALSDHDQQTDPRVFEGCSTTNGETVGPTSSLRMRLADSGRAIEVTDDPLVGKFFQGLPTQYYKLTDARTLGYAFELNGLLGELYNKCDRSPVVIHPDKDTYISCRLVVCH</sequence>
<dbReference type="EMBL" id="VJMH01001522">
    <property type="protein sequence ID" value="KAF0711710.1"/>
    <property type="molecule type" value="Genomic_DNA"/>
</dbReference>
<proteinExistence type="predicted"/>
<reference evidence="9" key="2">
    <citation type="submission" date="2019-06" db="EMBL/GenBank/DDBJ databases">
        <title>Genomics analysis of Aphanomyces spp. identifies a new class of oomycete effector associated with host adaptation.</title>
        <authorList>
            <person name="Gaulin E."/>
        </authorList>
    </citation>
    <scope>NUCLEOTIDE SEQUENCE</scope>
    <source>
        <strain evidence="9">CBS 578.67</strain>
    </source>
</reference>
<feature type="domain" description="Tyrosinase copper-binding" evidence="8">
    <location>
        <begin position="505"/>
        <end position="516"/>
    </location>
</feature>
<dbReference type="InterPro" id="IPR008922">
    <property type="entry name" value="Di-copper_centre_dom_sf"/>
</dbReference>
<dbReference type="InterPro" id="IPR050316">
    <property type="entry name" value="Tyrosinase/Hemocyanin"/>
</dbReference>
<evidence type="ECO:0000259" key="8">
    <source>
        <dbReference type="PROSITE" id="PS00498"/>
    </source>
</evidence>
<feature type="region of interest" description="Disordered" evidence="5">
    <location>
        <begin position="231"/>
        <end position="288"/>
    </location>
</feature>
<dbReference type="InterPro" id="IPR003609">
    <property type="entry name" value="Pan_app"/>
</dbReference>
<gene>
    <name evidence="10" type="primary">Aste57867_5126</name>
    <name evidence="9" type="ORF">As57867_005113</name>
    <name evidence="10" type="ORF">ASTE57867_5126</name>
</gene>
<evidence type="ECO:0000256" key="2">
    <source>
        <dbReference type="ARBA" id="ARBA00022737"/>
    </source>
</evidence>
<dbReference type="SUPFAM" id="SSF57414">
    <property type="entry name" value="Hairpin loop containing domain-like"/>
    <property type="match status" value="2"/>
</dbReference>
<evidence type="ECO:0000256" key="4">
    <source>
        <dbReference type="ARBA" id="ARBA00023157"/>
    </source>
</evidence>
<dbReference type="OrthoDB" id="6132182at2759"/>
<dbReference type="Pfam" id="PF14295">
    <property type="entry name" value="PAN_4"/>
    <property type="match status" value="3"/>
</dbReference>
<evidence type="ECO:0000256" key="1">
    <source>
        <dbReference type="ARBA" id="ARBA00022723"/>
    </source>
</evidence>
<dbReference type="Pfam" id="PF00264">
    <property type="entry name" value="Tyrosinase"/>
    <property type="match status" value="1"/>
</dbReference>
<protein>
    <submittedName>
        <fullName evidence="10">Aste57867_5126 protein</fullName>
    </submittedName>
</protein>
<keyword evidence="11" id="KW-1185">Reference proteome</keyword>
<keyword evidence="6" id="KW-0732">Signal</keyword>
<keyword evidence="3" id="KW-0186">Copper</keyword>
<keyword evidence="2" id="KW-0677">Repeat</keyword>
<dbReference type="GO" id="GO:0005576">
    <property type="term" value="C:extracellular region"/>
    <property type="evidence" value="ECO:0007669"/>
    <property type="project" value="InterPro"/>
</dbReference>
<dbReference type="Gene3D" id="3.50.4.10">
    <property type="entry name" value="Hepatocyte Growth Factor"/>
    <property type="match status" value="3"/>
</dbReference>
<feature type="signal peptide" evidence="6">
    <location>
        <begin position="1"/>
        <end position="19"/>
    </location>
</feature>
<dbReference type="InterPro" id="IPR000177">
    <property type="entry name" value="Apple"/>
</dbReference>
<dbReference type="PRINTS" id="PR00092">
    <property type="entry name" value="TYROSINASE"/>
</dbReference>
<evidence type="ECO:0000256" key="3">
    <source>
        <dbReference type="ARBA" id="ARBA00023008"/>
    </source>
</evidence>
<dbReference type="AlphaFoldDB" id="A0A485KGF6"/>
<accession>A0A485KGF6</accession>
<reference evidence="10 11" key="1">
    <citation type="submission" date="2019-03" db="EMBL/GenBank/DDBJ databases">
        <authorList>
            <person name="Gaulin E."/>
            <person name="Dumas B."/>
        </authorList>
    </citation>
    <scope>NUCLEOTIDE SEQUENCE [LARGE SCALE GENOMIC DNA]</scope>
    <source>
        <strain evidence="10">CBS 568.67</strain>
    </source>
</reference>
<dbReference type="InterPro" id="IPR002227">
    <property type="entry name" value="Tyrosinase_Cu-bd"/>
</dbReference>
<dbReference type="SUPFAM" id="SSF48056">
    <property type="entry name" value="Di-copper centre-containing domain"/>
    <property type="match status" value="1"/>
</dbReference>
<dbReference type="PANTHER" id="PTHR11474:SF126">
    <property type="entry name" value="TYROSINASE-LIKE PROTEIN TYR-1-RELATED"/>
    <property type="match status" value="1"/>
</dbReference>
<keyword evidence="4" id="KW-1015">Disulfide bond</keyword>
<dbReference type="PROSITE" id="PS00498">
    <property type="entry name" value="TYROSINASE_2"/>
    <property type="match status" value="1"/>
</dbReference>
<feature type="compositionally biased region" description="Pro residues" evidence="5">
    <location>
        <begin position="253"/>
        <end position="283"/>
    </location>
</feature>
<feature type="chain" id="PRO_5036355398" evidence="6">
    <location>
        <begin position="20"/>
        <end position="641"/>
    </location>
</feature>
<dbReference type="GO" id="GO:0006508">
    <property type="term" value="P:proteolysis"/>
    <property type="evidence" value="ECO:0007669"/>
    <property type="project" value="InterPro"/>
</dbReference>
<organism evidence="10 11">
    <name type="scientific">Aphanomyces stellatus</name>
    <dbReference type="NCBI Taxonomy" id="120398"/>
    <lineage>
        <taxon>Eukaryota</taxon>
        <taxon>Sar</taxon>
        <taxon>Stramenopiles</taxon>
        <taxon>Oomycota</taxon>
        <taxon>Saprolegniomycetes</taxon>
        <taxon>Saprolegniales</taxon>
        <taxon>Verrucalvaceae</taxon>
        <taxon>Aphanomyces</taxon>
    </lineage>
</organism>
<name>A0A485KGF6_9STRA</name>
<evidence type="ECO:0000259" key="7">
    <source>
        <dbReference type="PROSITE" id="PS00497"/>
    </source>
</evidence>
<dbReference type="GO" id="GO:0046872">
    <property type="term" value="F:metal ion binding"/>
    <property type="evidence" value="ECO:0007669"/>
    <property type="project" value="UniProtKB-KW"/>
</dbReference>
<dbReference type="PANTHER" id="PTHR11474">
    <property type="entry name" value="TYROSINASE FAMILY MEMBER"/>
    <property type="match status" value="1"/>
</dbReference>